<dbReference type="Pfam" id="PF12867">
    <property type="entry name" value="DinB_2"/>
    <property type="match status" value="1"/>
</dbReference>
<dbReference type="EMBL" id="LECT01000029">
    <property type="protein sequence ID" value="KLU04170.1"/>
    <property type="molecule type" value="Genomic_DNA"/>
</dbReference>
<evidence type="ECO:0008006" key="8">
    <source>
        <dbReference type="Google" id="ProtNLM"/>
    </source>
</evidence>
<comment type="caution">
    <text evidence="6">The sequence shown here is derived from an EMBL/GenBank/DDBJ whole genome shotgun (WGS) entry which is preliminary data.</text>
</comment>
<dbReference type="InterPro" id="IPR017806">
    <property type="entry name" value="EgtB"/>
</dbReference>
<dbReference type="SUPFAM" id="SSF56436">
    <property type="entry name" value="C-type lectin-like"/>
    <property type="match status" value="1"/>
</dbReference>
<gene>
    <name evidence="6" type="ORF">RISK_003756</name>
</gene>
<sequence>MSDSMLDAYRQVRGHSRSICAPLETEDYVIQSMPDVSPTRWHLAHTTWFFETFCLKNLPDYQPEQPAFEVLFNSYYNAVGEQFPRERRGLLSRPTVAEVWRYRDQVDEAMIDLLARPDRESIVSDEVLRTGLNHEQQHQELMLTDLLHVFSCNPLHPVYSASAVRDCDPVDEVRWIESPAERIETIGFEETKDGKFCFDNELPRHRVLLSPHAIANRLVTNGEYLDFVEDGGYDDPSYWLSAGWATVQSEAWRAPMYWHLGEEGWYQFTLAGLRPVEENAPVCHLSYFEADAFARWSGCRLPTEFEWEVAVRDSGESIVDAFGSRWQWTASDYAPYPKYTAPEGAIGEYNGKFMCGQKVLRGSSVATPSGHERLSYRNFFPPSMRWQFCGIRLAMDLE</sequence>
<dbReference type="Proteomes" id="UP000036367">
    <property type="component" value="Unassembled WGS sequence"/>
</dbReference>
<evidence type="ECO:0000259" key="4">
    <source>
        <dbReference type="Pfam" id="PF03781"/>
    </source>
</evidence>
<accession>A0A0J1BC00</accession>
<evidence type="ECO:0000256" key="1">
    <source>
        <dbReference type="ARBA" id="ARBA00023002"/>
    </source>
</evidence>
<dbReference type="InterPro" id="IPR005532">
    <property type="entry name" value="SUMF_dom"/>
</dbReference>
<reference evidence="6" key="1">
    <citation type="submission" date="2015-05" db="EMBL/GenBank/DDBJ databases">
        <title>Permanent draft genome of Rhodopirellula islandicus K833.</title>
        <authorList>
            <person name="Kizina J."/>
            <person name="Richter M."/>
            <person name="Glockner F.O."/>
            <person name="Harder J."/>
        </authorList>
    </citation>
    <scope>NUCLEOTIDE SEQUENCE [LARGE SCALE GENOMIC DNA]</scope>
    <source>
        <strain evidence="6">K833</strain>
    </source>
</reference>
<comment type="pathway">
    <text evidence="3">Amino-acid biosynthesis; ergothioneine biosynthesis.</text>
</comment>
<feature type="domain" description="DinB-like" evidence="5">
    <location>
        <begin position="9"/>
        <end position="142"/>
    </location>
</feature>
<evidence type="ECO:0000313" key="7">
    <source>
        <dbReference type="Proteomes" id="UP000036367"/>
    </source>
</evidence>
<evidence type="ECO:0000256" key="2">
    <source>
        <dbReference type="ARBA" id="ARBA00023004"/>
    </source>
</evidence>
<evidence type="ECO:0000256" key="3">
    <source>
        <dbReference type="ARBA" id="ARBA00037882"/>
    </source>
</evidence>
<dbReference type="AlphaFoldDB" id="A0A0J1BC00"/>
<dbReference type="RefSeq" id="WP_047815154.1">
    <property type="nucleotide sequence ID" value="NZ_LECT01000029.1"/>
</dbReference>
<keyword evidence="1" id="KW-0560">Oxidoreductase</keyword>
<dbReference type="InterPro" id="IPR016187">
    <property type="entry name" value="CTDL_fold"/>
</dbReference>
<feature type="domain" description="Sulfatase-modifying factor enzyme-like" evidence="4">
    <location>
        <begin position="319"/>
        <end position="394"/>
    </location>
</feature>
<dbReference type="PANTHER" id="PTHR23150">
    <property type="entry name" value="SULFATASE MODIFYING FACTOR 1, 2"/>
    <property type="match status" value="1"/>
</dbReference>
<dbReference type="InterPro" id="IPR051043">
    <property type="entry name" value="Sulfatase_Mod_Factor_Kinase"/>
</dbReference>
<keyword evidence="2" id="KW-0408">Iron</keyword>
<dbReference type="InterPro" id="IPR042095">
    <property type="entry name" value="SUMF_sf"/>
</dbReference>
<dbReference type="GO" id="GO:0052699">
    <property type="term" value="P:ergothioneine biosynthetic process"/>
    <property type="evidence" value="ECO:0007669"/>
    <property type="project" value="InterPro"/>
</dbReference>
<dbReference type="PANTHER" id="PTHR23150:SF36">
    <property type="entry name" value="HERCYNINE OXYGENASE"/>
    <property type="match status" value="1"/>
</dbReference>
<dbReference type="STRING" id="595434.RISK_003756"/>
<dbReference type="OrthoDB" id="9812426at2"/>
<dbReference type="InterPro" id="IPR034660">
    <property type="entry name" value="DinB/YfiT-like"/>
</dbReference>
<protein>
    <recommendedName>
        <fullName evidence="8">Ergothioneine biosynthesis protein EgtB</fullName>
    </recommendedName>
</protein>
<keyword evidence="7" id="KW-1185">Reference proteome</keyword>
<proteinExistence type="predicted"/>
<dbReference type="Gene3D" id="3.90.1580.10">
    <property type="entry name" value="paralog of FGE (formylglycine-generating enzyme)"/>
    <property type="match status" value="2"/>
</dbReference>
<feature type="domain" description="Sulfatase-modifying factor enzyme-like" evidence="4">
    <location>
        <begin position="198"/>
        <end position="313"/>
    </location>
</feature>
<organism evidence="6 7">
    <name type="scientific">Rhodopirellula islandica</name>
    <dbReference type="NCBI Taxonomy" id="595434"/>
    <lineage>
        <taxon>Bacteria</taxon>
        <taxon>Pseudomonadati</taxon>
        <taxon>Planctomycetota</taxon>
        <taxon>Planctomycetia</taxon>
        <taxon>Pirellulales</taxon>
        <taxon>Pirellulaceae</taxon>
        <taxon>Rhodopirellula</taxon>
    </lineage>
</organism>
<dbReference type="NCBIfam" id="TIGR03440">
    <property type="entry name" value="egtB_TIGR03440"/>
    <property type="match status" value="1"/>
</dbReference>
<evidence type="ECO:0000259" key="5">
    <source>
        <dbReference type="Pfam" id="PF12867"/>
    </source>
</evidence>
<dbReference type="PATRIC" id="fig|595434.4.peg.3568"/>
<dbReference type="InterPro" id="IPR024775">
    <property type="entry name" value="DinB-like"/>
</dbReference>
<dbReference type="Pfam" id="PF03781">
    <property type="entry name" value="FGE-sulfatase"/>
    <property type="match status" value="2"/>
</dbReference>
<name>A0A0J1BC00_RHOIS</name>
<dbReference type="SUPFAM" id="SSF109854">
    <property type="entry name" value="DinB/YfiT-like putative metalloenzymes"/>
    <property type="match status" value="1"/>
</dbReference>
<evidence type="ECO:0000313" key="6">
    <source>
        <dbReference type="EMBL" id="KLU04170.1"/>
    </source>
</evidence>